<sequence length="151" mass="17110">MDHAHPRNPPGYSCTETLNAESVLIPPEGKRREIGQHDCNRTSLFQSFGSHLPYTPENDIVGPSSQVGNHQNLESWVEIFCEDRIPQETTQHPVESNKINYAPLHNSQINIQHSESQNEDDNHKEKLGSLNINVISDSLLRLLTHKISEKI</sequence>
<proteinExistence type="predicted"/>
<evidence type="ECO:0000313" key="1">
    <source>
        <dbReference type="EMBL" id="PLW49769.1"/>
    </source>
</evidence>
<evidence type="ECO:0000313" key="2">
    <source>
        <dbReference type="Proteomes" id="UP000235392"/>
    </source>
</evidence>
<dbReference type="Proteomes" id="UP000235392">
    <property type="component" value="Unassembled WGS sequence"/>
</dbReference>
<name>A0A2N5VIE5_9BASI</name>
<dbReference type="AlphaFoldDB" id="A0A2N5VIE5"/>
<protein>
    <submittedName>
        <fullName evidence="1">Uncharacterized protein</fullName>
    </submittedName>
</protein>
<accession>A0A2N5VIE5</accession>
<dbReference type="EMBL" id="PGCI01000014">
    <property type="protein sequence ID" value="PLW49769.1"/>
    <property type="molecule type" value="Genomic_DNA"/>
</dbReference>
<organism evidence="1 2">
    <name type="scientific">Puccinia coronata f. sp. avenae</name>
    <dbReference type="NCBI Taxonomy" id="200324"/>
    <lineage>
        <taxon>Eukaryota</taxon>
        <taxon>Fungi</taxon>
        <taxon>Dikarya</taxon>
        <taxon>Basidiomycota</taxon>
        <taxon>Pucciniomycotina</taxon>
        <taxon>Pucciniomycetes</taxon>
        <taxon>Pucciniales</taxon>
        <taxon>Pucciniaceae</taxon>
        <taxon>Puccinia</taxon>
    </lineage>
</organism>
<reference evidence="1 2" key="1">
    <citation type="submission" date="2017-11" db="EMBL/GenBank/DDBJ databases">
        <title>De novo assembly and phasing of dikaryotic genomes from two isolates of Puccinia coronata f. sp. avenae, the causal agent of oat crown rust.</title>
        <authorList>
            <person name="Miller M.E."/>
            <person name="Zhang Y."/>
            <person name="Omidvar V."/>
            <person name="Sperschneider J."/>
            <person name="Schwessinger B."/>
            <person name="Raley C."/>
            <person name="Palmer J.M."/>
            <person name="Garnica D."/>
            <person name="Upadhyaya N."/>
            <person name="Rathjen J."/>
            <person name="Taylor J.M."/>
            <person name="Park R.F."/>
            <person name="Dodds P.N."/>
            <person name="Hirsch C.D."/>
            <person name="Kianian S.F."/>
            <person name="Figueroa M."/>
        </authorList>
    </citation>
    <scope>NUCLEOTIDE SEQUENCE [LARGE SCALE GENOMIC DNA]</scope>
    <source>
        <strain evidence="1">12SD80</strain>
    </source>
</reference>
<gene>
    <name evidence="1" type="ORF">PCASD_01606</name>
</gene>
<comment type="caution">
    <text evidence="1">The sequence shown here is derived from an EMBL/GenBank/DDBJ whole genome shotgun (WGS) entry which is preliminary data.</text>
</comment>